<dbReference type="Gene3D" id="1.10.150.240">
    <property type="entry name" value="Putative phosphatase, domain 2"/>
    <property type="match status" value="1"/>
</dbReference>
<gene>
    <name evidence="1" type="ORF">DI616_10680</name>
</gene>
<dbReference type="InterPro" id="IPR006439">
    <property type="entry name" value="HAD-SF_hydro_IA"/>
</dbReference>
<dbReference type="SFLD" id="SFLDG01129">
    <property type="entry name" value="C1.5:_HAD__Beta-PGM__Phosphata"/>
    <property type="match status" value="1"/>
</dbReference>
<dbReference type="InterPro" id="IPR023214">
    <property type="entry name" value="HAD_sf"/>
</dbReference>
<dbReference type="NCBIfam" id="TIGR01509">
    <property type="entry name" value="HAD-SF-IA-v3"/>
    <property type="match status" value="1"/>
</dbReference>
<dbReference type="SUPFAM" id="SSF56784">
    <property type="entry name" value="HAD-like"/>
    <property type="match status" value="1"/>
</dbReference>
<dbReference type="InterPro" id="IPR036412">
    <property type="entry name" value="HAD-like_sf"/>
</dbReference>
<dbReference type="SFLD" id="SFLDG01135">
    <property type="entry name" value="C1.5.6:_HAD__Beta-PGM__Phospha"/>
    <property type="match status" value="1"/>
</dbReference>
<dbReference type="Pfam" id="PF00702">
    <property type="entry name" value="Hydrolase"/>
    <property type="match status" value="1"/>
</dbReference>
<proteinExistence type="predicted"/>
<dbReference type="AlphaFoldDB" id="A0A533I6M5"/>
<dbReference type="GO" id="GO:0050308">
    <property type="term" value="F:sugar-phosphatase activity"/>
    <property type="evidence" value="ECO:0007669"/>
    <property type="project" value="TreeGrafter"/>
</dbReference>
<dbReference type="Gene3D" id="3.40.50.1000">
    <property type="entry name" value="HAD superfamily/HAD-like"/>
    <property type="match status" value="1"/>
</dbReference>
<keyword evidence="1" id="KW-0378">Hydrolase</keyword>
<dbReference type="Proteomes" id="UP000315344">
    <property type="component" value="Unassembled WGS sequence"/>
</dbReference>
<protein>
    <submittedName>
        <fullName evidence="1">HAD family hydrolase</fullName>
    </submittedName>
</protein>
<dbReference type="PANTHER" id="PTHR43481:SF4">
    <property type="entry name" value="GLYCEROL-1-PHOSPHATE PHOSPHOHYDROLASE 1-RELATED"/>
    <property type="match status" value="1"/>
</dbReference>
<dbReference type="SFLD" id="SFLDS00003">
    <property type="entry name" value="Haloacid_Dehalogenase"/>
    <property type="match status" value="1"/>
</dbReference>
<dbReference type="EMBL" id="VAFL01000007">
    <property type="protein sequence ID" value="TKW66415.1"/>
    <property type="molecule type" value="Genomic_DNA"/>
</dbReference>
<dbReference type="InterPro" id="IPR023198">
    <property type="entry name" value="PGP-like_dom2"/>
</dbReference>
<reference evidence="1 2" key="1">
    <citation type="journal article" date="2017" name="Nat. Commun.">
        <title>In situ click chemistry generation of cyclooxygenase-2 inhibitors.</title>
        <authorList>
            <person name="Bhardwaj A."/>
            <person name="Kaur J."/>
            <person name="Wuest M."/>
            <person name="Wuest F."/>
        </authorList>
    </citation>
    <scope>NUCLEOTIDE SEQUENCE [LARGE SCALE GENOMIC DNA]</scope>
    <source>
        <strain evidence="1">S2_012_000_R3_94</strain>
    </source>
</reference>
<sequence length="222" mass="23393">MTAFVFDCDGVLVDSETLSVTELGRSLRESGADIDDTEIFSRMIGRPISEIVAIITEEQGIDATSHLPEYRARLRARFEAELTAVPGMAGAIRALPDAPKAVASSSTLPRLDHALKLCGLWHDFAPHIYSATQVARGKPAPDLFLFAAQQLGAAPSDCIVIEDSPAGIRAARAAGMRVVGFLGGGHAVASDLAARFAALAPDRIVATAAELPQVLQDMMADA</sequence>
<organism evidence="1 2">
    <name type="scientific">Paracoccus denitrificans</name>
    <dbReference type="NCBI Taxonomy" id="266"/>
    <lineage>
        <taxon>Bacteria</taxon>
        <taxon>Pseudomonadati</taxon>
        <taxon>Pseudomonadota</taxon>
        <taxon>Alphaproteobacteria</taxon>
        <taxon>Rhodobacterales</taxon>
        <taxon>Paracoccaceae</taxon>
        <taxon>Paracoccus</taxon>
    </lineage>
</organism>
<name>A0A533I6M5_PARDE</name>
<evidence type="ECO:0000313" key="2">
    <source>
        <dbReference type="Proteomes" id="UP000315344"/>
    </source>
</evidence>
<accession>A0A533I6M5</accession>
<dbReference type="InterPro" id="IPR051806">
    <property type="entry name" value="HAD-like_SPP"/>
</dbReference>
<dbReference type="PANTHER" id="PTHR43481">
    <property type="entry name" value="FRUCTOSE-1-PHOSPHATE PHOSPHATASE"/>
    <property type="match status" value="1"/>
</dbReference>
<evidence type="ECO:0000313" key="1">
    <source>
        <dbReference type="EMBL" id="TKW66415.1"/>
    </source>
</evidence>
<comment type="caution">
    <text evidence="1">The sequence shown here is derived from an EMBL/GenBank/DDBJ whole genome shotgun (WGS) entry which is preliminary data.</text>
</comment>